<evidence type="ECO:0000313" key="8">
    <source>
        <dbReference type="Proteomes" id="UP001156905"/>
    </source>
</evidence>
<protein>
    <recommendedName>
        <fullName evidence="3">fructose-bisphosphate aldolase</fullName>
        <ecNumber evidence="3">4.1.2.13</ecNumber>
    </recommendedName>
    <alternativeName>
        <fullName evidence="6">Fructose-bisphosphate aldolase class I</fullName>
    </alternativeName>
</protein>
<evidence type="ECO:0000313" key="7">
    <source>
        <dbReference type="EMBL" id="GLR87485.1"/>
    </source>
</evidence>
<comment type="pathway">
    <text evidence="1">Carbohydrate degradation; glycolysis; D-glyceraldehyde 3-phosphate and glycerone phosphate from D-glucose: step 4/4.</text>
</comment>
<dbReference type="EMBL" id="BSOW01000014">
    <property type="protein sequence ID" value="GLR87485.1"/>
    <property type="molecule type" value="Genomic_DNA"/>
</dbReference>
<evidence type="ECO:0000256" key="3">
    <source>
        <dbReference type="ARBA" id="ARBA00013068"/>
    </source>
</evidence>
<proteinExistence type="inferred from homology"/>
<keyword evidence="8" id="KW-1185">Reference proteome</keyword>
<dbReference type="Proteomes" id="UP001156905">
    <property type="component" value="Unassembled WGS sequence"/>
</dbReference>
<comment type="caution">
    <text evidence="7">The sequence shown here is derived from an EMBL/GenBank/DDBJ whole genome shotgun (WGS) entry which is preliminary data.</text>
</comment>
<dbReference type="Gene3D" id="3.20.20.70">
    <property type="entry name" value="Aldolase class I"/>
    <property type="match status" value="1"/>
</dbReference>
<evidence type="ECO:0000256" key="1">
    <source>
        <dbReference type="ARBA" id="ARBA00004714"/>
    </source>
</evidence>
<dbReference type="InterPro" id="IPR013785">
    <property type="entry name" value="Aldolase_TIM"/>
</dbReference>
<dbReference type="SUPFAM" id="SSF51569">
    <property type="entry name" value="Aldolase"/>
    <property type="match status" value="1"/>
</dbReference>
<keyword evidence="5" id="KW-0456">Lyase</keyword>
<accession>A0ABQ6AZJ8</accession>
<gene>
    <name evidence="7" type="ORF">GCM10007857_41960</name>
</gene>
<dbReference type="EC" id="4.1.2.13" evidence="3"/>
<sequence length="393" mass="42520">MDSGPAPFGASRNDSGPLYPATNVNSAIARERSIFAGKAESFWEDLSMNLTELNKVAQAMVTPGKGILAADESSGTIKKRFDAIGVESTEDNRRDYREMLFRAKDAMSQHISGVILYDETIWQTARDGTPLVKLIEESGAIPGIKVDEGTQALPMCPGELVTVGLDKLAERLKKYYERGARFAKWRAVIDIGSGTDGRGIPSMTAISVNAHALARYATLCQAAQIVPIVEPEVLMDGDHDIDRCYDVTQRVLNKTFQELRVQRVALEGMVLKPNMAVSGKKCGKQASVAEVAEKTVRLLKACVPAAVPGIAFLSGGQSDEEATAHLDAMNRLGPLPWRLTFSYGRALQAAPQKAWSGKAENVAAGQRAFAHRARMNALASRGEWDSGLEKKAA</sequence>
<dbReference type="PANTHER" id="PTHR11627">
    <property type="entry name" value="FRUCTOSE-BISPHOSPHATE ALDOLASE"/>
    <property type="match status" value="1"/>
</dbReference>
<reference evidence="8" key="1">
    <citation type="journal article" date="2019" name="Int. J. Syst. Evol. Microbiol.">
        <title>The Global Catalogue of Microorganisms (GCM) 10K type strain sequencing project: providing services to taxonomists for standard genome sequencing and annotation.</title>
        <authorList>
            <consortium name="The Broad Institute Genomics Platform"/>
            <consortium name="The Broad Institute Genome Sequencing Center for Infectious Disease"/>
            <person name="Wu L."/>
            <person name="Ma J."/>
        </authorList>
    </citation>
    <scope>NUCLEOTIDE SEQUENCE [LARGE SCALE GENOMIC DNA]</scope>
    <source>
        <strain evidence="8">NBRC 102520</strain>
    </source>
</reference>
<dbReference type="NCBIfam" id="NF033379">
    <property type="entry name" value="FrucBisAld_I"/>
    <property type="match status" value="1"/>
</dbReference>
<evidence type="ECO:0000256" key="5">
    <source>
        <dbReference type="ARBA" id="ARBA00023239"/>
    </source>
</evidence>
<evidence type="ECO:0000256" key="4">
    <source>
        <dbReference type="ARBA" id="ARBA00023152"/>
    </source>
</evidence>
<organism evidence="7 8">
    <name type="scientific">Bradyrhizobium iriomotense</name>
    <dbReference type="NCBI Taxonomy" id="441950"/>
    <lineage>
        <taxon>Bacteria</taxon>
        <taxon>Pseudomonadati</taxon>
        <taxon>Pseudomonadota</taxon>
        <taxon>Alphaproteobacteria</taxon>
        <taxon>Hyphomicrobiales</taxon>
        <taxon>Nitrobacteraceae</taxon>
        <taxon>Bradyrhizobium</taxon>
    </lineage>
</organism>
<evidence type="ECO:0000256" key="2">
    <source>
        <dbReference type="ARBA" id="ARBA00010387"/>
    </source>
</evidence>
<keyword evidence="4" id="KW-0324">Glycolysis</keyword>
<dbReference type="Pfam" id="PF00274">
    <property type="entry name" value="Glycolytic"/>
    <property type="match status" value="1"/>
</dbReference>
<comment type="similarity">
    <text evidence="2">Belongs to the class I fructose-bisphosphate aldolase family.</text>
</comment>
<dbReference type="CDD" id="cd00948">
    <property type="entry name" value="FBP_aldolase_I_a"/>
    <property type="match status" value="1"/>
</dbReference>
<evidence type="ECO:0000256" key="6">
    <source>
        <dbReference type="ARBA" id="ARBA00029799"/>
    </source>
</evidence>
<dbReference type="InterPro" id="IPR000741">
    <property type="entry name" value="FBA_I"/>
</dbReference>
<name>A0ABQ6AZJ8_9BRAD</name>